<organism evidence="2 3">
    <name type="scientific">Eimeria tenella</name>
    <name type="common">Coccidian parasite</name>
    <dbReference type="NCBI Taxonomy" id="5802"/>
    <lineage>
        <taxon>Eukaryota</taxon>
        <taxon>Sar</taxon>
        <taxon>Alveolata</taxon>
        <taxon>Apicomplexa</taxon>
        <taxon>Conoidasida</taxon>
        <taxon>Coccidia</taxon>
        <taxon>Eucoccidiorida</taxon>
        <taxon>Eimeriorina</taxon>
        <taxon>Eimeriidae</taxon>
        <taxon>Eimeria</taxon>
    </lineage>
</organism>
<feature type="region of interest" description="Disordered" evidence="1">
    <location>
        <begin position="1"/>
        <end position="23"/>
    </location>
</feature>
<dbReference type="GeneID" id="25255669"/>
<accession>U6KM46</accession>
<feature type="compositionally biased region" description="Low complexity" evidence="1">
    <location>
        <begin position="41"/>
        <end position="67"/>
    </location>
</feature>
<feature type="compositionally biased region" description="Low complexity" evidence="1">
    <location>
        <begin position="100"/>
        <end position="120"/>
    </location>
</feature>
<name>U6KM46_EIMTE</name>
<gene>
    <name evidence="2" type="ORF">ETH_00033015</name>
</gene>
<dbReference type="AlphaFoldDB" id="U6KM46"/>
<sequence length="204" mass="21317">MELNMLQQQRPLPPQPAPVGSCDPVWRRLDEAMELLSQRKAAGAAVAGAAAAGAAAEGAAAGPAAARGFEAAAAPSLSPVSSASTTACRSVASPRGTPPSSSNSSSSSSNSSSSRSSSSRRPFEIRTSERLHVQRTAALLRSLGRERAAEETEEVSAAALAHQRLLLQLASQRQHLQQLARQALARPTQLPESLSHWMADSAQY</sequence>
<protein>
    <submittedName>
        <fullName evidence="2">TBC domain-containing protein, putative</fullName>
    </submittedName>
</protein>
<evidence type="ECO:0000256" key="1">
    <source>
        <dbReference type="SAM" id="MobiDB-lite"/>
    </source>
</evidence>
<reference evidence="2" key="1">
    <citation type="submission" date="2013-10" db="EMBL/GenBank/DDBJ databases">
        <title>Genomic analysis of the causative agents of coccidiosis in chickens.</title>
        <authorList>
            <person name="Reid A.J."/>
            <person name="Blake D."/>
            <person name="Billington K."/>
            <person name="Browne H."/>
            <person name="Dunn M."/>
            <person name="Hung S."/>
            <person name="Kawahara F."/>
            <person name="Miranda-Saavedra D."/>
            <person name="Mourier T."/>
            <person name="Nagra H."/>
            <person name="Otto T.D."/>
            <person name="Rawlings N."/>
            <person name="Sanchez A."/>
            <person name="Sanders M."/>
            <person name="Subramaniam C."/>
            <person name="Tay Y."/>
            <person name="Dear P."/>
            <person name="Doerig C."/>
            <person name="Gruber A."/>
            <person name="Parkinson J."/>
            <person name="Shirley M."/>
            <person name="Wan K.L."/>
            <person name="Berriman M."/>
            <person name="Tomley F."/>
            <person name="Pain A."/>
        </authorList>
    </citation>
    <scope>NUCLEOTIDE SEQUENCE [LARGE SCALE GENOMIC DNA]</scope>
    <source>
        <strain evidence="2">Houghton</strain>
    </source>
</reference>
<evidence type="ECO:0000313" key="3">
    <source>
        <dbReference type="Proteomes" id="UP000030747"/>
    </source>
</evidence>
<dbReference type="VEuPathDB" id="ToxoDB:ETH_00033015"/>
<evidence type="ECO:0000313" key="2">
    <source>
        <dbReference type="EMBL" id="CDJ37332.1"/>
    </source>
</evidence>
<keyword evidence="3" id="KW-1185">Reference proteome</keyword>
<proteinExistence type="predicted"/>
<feature type="compositionally biased region" description="Low complexity" evidence="1">
    <location>
        <begin position="1"/>
        <end position="10"/>
    </location>
</feature>
<dbReference type="RefSeq" id="XP_013228170.1">
    <property type="nucleotide sequence ID" value="XM_013372716.1"/>
</dbReference>
<dbReference type="VEuPathDB" id="ToxoDB:ETH2_0309800"/>
<dbReference type="Proteomes" id="UP000030747">
    <property type="component" value="Unassembled WGS sequence"/>
</dbReference>
<dbReference type="EMBL" id="HG673755">
    <property type="protein sequence ID" value="CDJ37332.1"/>
    <property type="molecule type" value="Genomic_DNA"/>
</dbReference>
<feature type="region of interest" description="Disordered" evidence="1">
    <location>
        <begin position="39"/>
        <end position="67"/>
    </location>
</feature>
<reference evidence="2" key="2">
    <citation type="submission" date="2013-10" db="EMBL/GenBank/DDBJ databases">
        <authorList>
            <person name="Aslett M."/>
        </authorList>
    </citation>
    <scope>NUCLEOTIDE SEQUENCE [LARGE SCALE GENOMIC DNA]</scope>
    <source>
        <strain evidence="2">Houghton</strain>
    </source>
</reference>
<feature type="region of interest" description="Disordered" evidence="1">
    <location>
        <begin position="87"/>
        <end position="128"/>
    </location>
</feature>